<dbReference type="InterPro" id="IPR007588">
    <property type="entry name" value="Znf_FLYWCH"/>
</dbReference>
<dbReference type="EMBL" id="VTPC01007337">
    <property type="protein sequence ID" value="KAF2894114.1"/>
    <property type="molecule type" value="Genomic_DNA"/>
</dbReference>
<comment type="caution">
    <text evidence="5">The sequence shown here is derived from an EMBL/GenBank/DDBJ whole genome shotgun (WGS) entry which is preliminary data.</text>
</comment>
<keyword evidence="1" id="KW-0479">Metal-binding</keyword>
<keyword evidence="6" id="KW-1185">Reference proteome</keyword>
<dbReference type="Pfam" id="PF04500">
    <property type="entry name" value="FLYWCH"/>
    <property type="match status" value="1"/>
</dbReference>
<evidence type="ECO:0000313" key="5">
    <source>
        <dbReference type="EMBL" id="KAF2894114.1"/>
    </source>
</evidence>
<reference evidence="5" key="1">
    <citation type="submission" date="2019-08" db="EMBL/GenBank/DDBJ databases">
        <title>The genome of the North American firefly Photinus pyralis.</title>
        <authorList>
            <consortium name="Photinus pyralis genome working group"/>
            <person name="Fallon T.R."/>
            <person name="Sander Lower S.E."/>
            <person name="Weng J.-K."/>
        </authorList>
    </citation>
    <scope>NUCLEOTIDE SEQUENCE</scope>
    <source>
        <strain evidence="5">TRF0915ILg1</strain>
        <tissue evidence="5">Whole body</tissue>
    </source>
</reference>
<proteinExistence type="predicted"/>
<feature type="domain" description="FLYWCH-type" evidence="4">
    <location>
        <begin position="25"/>
        <end position="83"/>
    </location>
</feature>
<dbReference type="OrthoDB" id="6742320at2759"/>
<dbReference type="Proteomes" id="UP000801492">
    <property type="component" value="Unassembled WGS sequence"/>
</dbReference>
<protein>
    <recommendedName>
        <fullName evidence="4">FLYWCH-type domain-containing protein</fullName>
    </recommendedName>
</protein>
<evidence type="ECO:0000313" key="6">
    <source>
        <dbReference type="Proteomes" id="UP000801492"/>
    </source>
</evidence>
<gene>
    <name evidence="5" type="ORF">ILUMI_12061</name>
</gene>
<dbReference type="AlphaFoldDB" id="A0A8K0CV14"/>
<sequence>CFVVLIDGKLPADQEMKPKKKRVGNRMKFVVNGFVYHNNLIAGNPPLRYLGCAEHKKSGCRGRATLPVNAPLDQLRLTHEHNHPPDITAEEKYEFVNELKKAVRTMKYSTLKSVYETVAKFYPRGAKEITFMSIHSSLHRWKHNPAM</sequence>
<evidence type="ECO:0000256" key="2">
    <source>
        <dbReference type="ARBA" id="ARBA00022771"/>
    </source>
</evidence>
<name>A0A8K0CV14_IGNLU</name>
<feature type="non-terminal residue" evidence="5">
    <location>
        <position position="147"/>
    </location>
</feature>
<keyword evidence="2" id="KW-0863">Zinc-finger</keyword>
<dbReference type="GO" id="GO:0008270">
    <property type="term" value="F:zinc ion binding"/>
    <property type="evidence" value="ECO:0007669"/>
    <property type="project" value="UniProtKB-KW"/>
</dbReference>
<organism evidence="5 6">
    <name type="scientific">Ignelater luminosus</name>
    <name type="common">Cucubano</name>
    <name type="synonym">Pyrophorus luminosus</name>
    <dbReference type="NCBI Taxonomy" id="2038154"/>
    <lineage>
        <taxon>Eukaryota</taxon>
        <taxon>Metazoa</taxon>
        <taxon>Ecdysozoa</taxon>
        <taxon>Arthropoda</taxon>
        <taxon>Hexapoda</taxon>
        <taxon>Insecta</taxon>
        <taxon>Pterygota</taxon>
        <taxon>Neoptera</taxon>
        <taxon>Endopterygota</taxon>
        <taxon>Coleoptera</taxon>
        <taxon>Polyphaga</taxon>
        <taxon>Elateriformia</taxon>
        <taxon>Elateroidea</taxon>
        <taxon>Elateridae</taxon>
        <taxon>Agrypninae</taxon>
        <taxon>Pyrophorini</taxon>
        <taxon>Ignelater</taxon>
    </lineage>
</organism>
<evidence type="ECO:0000259" key="4">
    <source>
        <dbReference type="Pfam" id="PF04500"/>
    </source>
</evidence>
<evidence type="ECO:0000256" key="1">
    <source>
        <dbReference type="ARBA" id="ARBA00022723"/>
    </source>
</evidence>
<keyword evidence="3" id="KW-0862">Zinc</keyword>
<evidence type="ECO:0000256" key="3">
    <source>
        <dbReference type="ARBA" id="ARBA00022833"/>
    </source>
</evidence>
<accession>A0A8K0CV14</accession>
<dbReference type="Gene3D" id="2.20.25.240">
    <property type="match status" value="1"/>
</dbReference>